<dbReference type="Pfam" id="PF19040">
    <property type="entry name" value="SGNH"/>
    <property type="match status" value="1"/>
</dbReference>
<keyword evidence="1" id="KW-0472">Membrane</keyword>
<name>A0ABR8W1T9_9MICO</name>
<feature type="transmembrane region" description="Helical" evidence="1">
    <location>
        <begin position="224"/>
        <end position="246"/>
    </location>
</feature>
<dbReference type="PANTHER" id="PTHR23028:SF53">
    <property type="entry name" value="ACYL_TRANSF_3 DOMAIN-CONTAINING PROTEIN"/>
    <property type="match status" value="1"/>
</dbReference>
<dbReference type="InterPro" id="IPR043968">
    <property type="entry name" value="SGNH"/>
</dbReference>
<keyword evidence="5" id="KW-1185">Reference proteome</keyword>
<feature type="domain" description="SGNH" evidence="3">
    <location>
        <begin position="477"/>
        <end position="704"/>
    </location>
</feature>
<dbReference type="EMBL" id="JACSPX010000001">
    <property type="protein sequence ID" value="MBD8010988.1"/>
    <property type="molecule type" value="Genomic_DNA"/>
</dbReference>
<keyword evidence="1" id="KW-0812">Transmembrane</keyword>
<dbReference type="Pfam" id="PF01757">
    <property type="entry name" value="Acyl_transf_3"/>
    <property type="match status" value="1"/>
</dbReference>
<sequence length="717" mass="78462">MVTVGERAPERLVERAQAKVFRTDIQALRALAIGLVVLNHLWPVRLTGGYVGVDVFFVISGFLITGHLLGEMTRTGRVRLGAFYARRVRRLLPAAFLVLTASLLLLVVFIPYPRWDRNAWEIAASAGYVENWLLAAMSVDYSALNDAASLVQHYWSLSVEEQFYIVWPLLLLAAVALAGHRTVDSGSPDRGARVTTALVIVVVGIGLLSFAASVLYTIAAPSQAYFATFTRGWEFAVGGVIALLGSRIRLSRLGANLFSLAGFASIAYSALSYDHATSFPGYAAVFPVLGTAAVILAGTSHEALWHSRATALRPVQWVGGISYSLYLWHWPLIVTAPFALGSEASTLSKIGVLVLALVLAELTKRFVEDTGQRWTFWRASTRRAMLLMITGMIVIGAMVAGVLVWHGARTEADRPPAQVIASPCEGPAALMPHASCKDAFDTVDYTVMTQKNEYFHAPAECGDFLPILSYGEKRTTIECDFSEGRPGARRIWLVGDSHAQQWQGALFDLARDRGWVVTTSYFGGCPAADITFRGFRGEWAPSDAELCMRWSRELADRVAEERPDLVLTAMASRLQFADDGSGTSSFDQMTRGLVNYWTRWADRGIPVLALADPPFNSEVRSPDCVLLNVDDPRECARPRAEAQPADPVIAAAGAAQTERIKALDLTDRFCDAELCYAAVGGVPVYYDADHLNLEYARMLRPELEAAVDELLKRSESG</sequence>
<comment type="caution">
    <text evidence="4">The sequence shown here is derived from an EMBL/GenBank/DDBJ whole genome shotgun (WGS) entry which is preliminary data.</text>
</comment>
<feature type="transmembrane region" description="Helical" evidence="1">
    <location>
        <begin position="195"/>
        <end position="218"/>
    </location>
</feature>
<feature type="transmembrane region" description="Helical" evidence="1">
    <location>
        <begin position="50"/>
        <end position="70"/>
    </location>
</feature>
<dbReference type="InterPro" id="IPR002656">
    <property type="entry name" value="Acyl_transf_3_dom"/>
</dbReference>
<feature type="transmembrane region" description="Helical" evidence="1">
    <location>
        <begin position="91"/>
        <end position="112"/>
    </location>
</feature>
<dbReference type="PRINTS" id="PR00260">
    <property type="entry name" value="CHEMTRNSDUCR"/>
</dbReference>
<evidence type="ECO:0000313" key="4">
    <source>
        <dbReference type="EMBL" id="MBD8010988.1"/>
    </source>
</evidence>
<dbReference type="Proteomes" id="UP000611521">
    <property type="component" value="Unassembled WGS sequence"/>
</dbReference>
<proteinExistence type="predicted"/>
<accession>A0ABR8W1T9</accession>
<evidence type="ECO:0000313" key="5">
    <source>
        <dbReference type="Proteomes" id="UP000611521"/>
    </source>
</evidence>
<keyword evidence="4" id="KW-0808">Transferase</keyword>
<dbReference type="InterPro" id="IPR050879">
    <property type="entry name" value="Acyltransferase_3"/>
</dbReference>
<keyword evidence="4" id="KW-0012">Acyltransferase</keyword>
<dbReference type="GO" id="GO:0016746">
    <property type="term" value="F:acyltransferase activity"/>
    <property type="evidence" value="ECO:0007669"/>
    <property type="project" value="UniProtKB-KW"/>
</dbReference>
<feature type="transmembrane region" description="Helical" evidence="1">
    <location>
        <begin position="164"/>
        <end position="183"/>
    </location>
</feature>
<feature type="transmembrane region" description="Helical" evidence="1">
    <location>
        <begin position="253"/>
        <end position="273"/>
    </location>
</feature>
<feature type="transmembrane region" description="Helical" evidence="1">
    <location>
        <begin position="384"/>
        <end position="405"/>
    </location>
</feature>
<evidence type="ECO:0000259" key="3">
    <source>
        <dbReference type="Pfam" id="PF19040"/>
    </source>
</evidence>
<feature type="transmembrane region" description="Helical" evidence="1">
    <location>
        <begin position="320"/>
        <end position="340"/>
    </location>
</feature>
<evidence type="ECO:0000259" key="2">
    <source>
        <dbReference type="Pfam" id="PF01757"/>
    </source>
</evidence>
<feature type="transmembrane region" description="Helical" evidence="1">
    <location>
        <begin position="346"/>
        <end position="363"/>
    </location>
</feature>
<feature type="transmembrane region" description="Helical" evidence="1">
    <location>
        <begin position="279"/>
        <end position="299"/>
    </location>
</feature>
<organism evidence="4 5">
    <name type="scientific">Microbacterium commune</name>
    <dbReference type="NCBI Taxonomy" id="2762219"/>
    <lineage>
        <taxon>Bacteria</taxon>
        <taxon>Bacillati</taxon>
        <taxon>Actinomycetota</taxon>
        <taxon>Actinomycetes</taxon>
        <taxon>Micrococcales</taxon>
        <taxon>Microbacteriaceae</taxon>
        <taxon>Microbacterium</taxon>
    </lineage>
</organism>
<dbReference type="InterPro" id="IPR004090">
    <property type="entry name" value="Chemotax_Me-accpt_rcpt"/>
</dbReference>
<protein>
    <submittedName>
        <fullName evidence="4">Acyltransferase</fullName>
    </submittedName>
</protein>
<reference evidence="4 5" key="1">
    <citation type="submission" date="2020-08" db="EMBL/GenBank/DDBJ databases">
        <title>A Genomic Blueprint of the Chicken Gut Microbiome.</title>
        <authorList>
            <person name="Gilroy R."/>
            <person name="Ravi A."/>
            <person name="Getino M."/>
            <person name="Pursley I."/>
            <person name="Horton D.L."/>
            <person name="Alikhan N.-F."/>
            <person name="Baker D."/>
            <person name="Gharbi K."/>
            <person name="Hall N."/>
            <person name="Watson M."/>
            <person name="Adriaenssens E.M."/>
            <person name="Foster-Nyarko E."/>
            <person name="Jarju S."/>
            <person name="Secka A."/>
            <person name="Antonio M."/>
            <person name="Oren A."/>
            <person name="Chaudhuri R."/>
            <person name="La Ragione R.M."/>
            <person name="Hildebrand F."/>
            <person name="Pallen M.J."/>
        </authorList>
    </citation>
    <scope>NUCLEOTIDE SEQUENCE [LARGE SCALE GENOMIC DNA]</scope>
    <source>
        <strain evidence="4 5">Re1</strain>
    </source>
</reference>
<feature type="transmembrane region" description="Helical" evidence="1">
    <location>
        <begin position="27"/>
        <end position="44"/>
    </location>
</feature>
<gene>
    <name evidence="4" type="ORF">H9633_01580</name>
</gene>
<dbReference type="PANTHER" id="PTHR23028">
    <property type="entry name" value="ACETYLTRANSFERASE"/>
    <property type="match status" value="1"/>
</dbReference>
<feature type="domain" description="Acyltransferase 3" evidence="2">
    <location>
        <begin position="24"/>
        <end position="343"/>
    </location>
</feature>
<keyword evidence="1" id="KW-1133">Transmembrane helix</keyword>
<evidence type="ECO:0000256" key="1">
    <source>
        <dbReference type="SAM" id="Phobius"/>
    </source>
</evidence>